<organism evidence="3 4">
    <name type="scientific">Phaeodactylum tricornutum (strain CCAP 1055/1)</name>
    <dbReference type="NCBI Taxonomy" id="556484"/>
    <lineage>
        <taxon>Eukaryota</taxon>
        <taxon>Sar</taxon>
        <taxon>Stramenopiles</taxon>
        <taxon>Ochrophyta</taxon>
        <taxon>Bacillariophyta</taxon>
        <taxon>Bacillariophyceae</taxon>
        <taxon>Bacillariophycidae</taxon>
        <taxon>Naviculales</taxon>
        <taxon>Phaeodactylaceae</taxon>
        <taxon>Phaeodactylum</taxon>
    </lineage>
</organism>
<dbReference type="EMBL" id="CM000623">
    <property type="protein sequence ID" value="EEC44635.1"/>
    <property type="molecule type" value="Genomic_DNA"/>
</dbReference>
<dbReference type="PANTHER" id="PTHR31701">
    <property type="entry name" value="ENDOPLASMIC RETICULUM MEMBRANE-ASSOCIATED RNA DEGRADATION PROTEIN"/>
    <property type="match status" value="1"/>
</dbReference>
<accession>B7G9X5</accession>
<dbReference type="AlphaFoldDB" id="B7G9X5"/>
<feature type="domain" description="DUF4209" evidence="2">
    <location>
        <begin position="158"/>
        <end position="241"/>
    </location>
</feature>
<evidence type="ECO:0000313" key="3">
    <source>
        <dbReference type="EMBL" id="EEC44635.1"/>
    </source>
</evidence>
<dbReference type="eggNOG" id="ENOG502TN89">
    <property type="taxonomic scope" value="Eukaryota"/>
</dbReference>
<dbReference type="KEGG" id="pti:PHATRDRAFT_49233"/>
<dbReference type="InterPro" id="IPR039635">
    <property type="entry name" value="ERMARD"/>
</dbReference>
<evidence type="ECO:0000259" key="2">
    <source>
        <dbReference type="Pfam" id="PF13910"/>
    </source>
</evidence>
<gene>
    <name evidence="3" type="ORF">PHATRDRAFT_49233</name>
</gene>
<dbReference type="OrthoDB" id="49386at2759"/>
<evidence type="ECO:0000313" key="4">
    <source>
        <dbReference type="Proteomes" id="UP000000759"/>
    </source>
</evidence>
<dbReference type="GeneID" id="7195698"/>
<evidence type="ECO:0000256" key="1">
    <source>
        <dbReference type="SAM" id="SignalP"/>
    </source>
</evidence>
<keyword evidence="4" id="KW-1185">Reference proteome</keyword>
<name>B7G9X5_PHATC</name>
<reference evidence="3 4" key="1">
    <citation type="journal article" date="2008" name="Nature">
        <title>The Phaeodactylum genome reveals the evolutionary history of diatom genomes.</title>
        <authorList>
            <person name="Bowler C."/>
            <person name="Allen A.E."/>
            <person name="Badger J.H."/>
            <person name="Grimwood J."/>
            <person name="Jabbari K."/>
            <person name="Kuo A."/>
            <person name="Maheswari U."/>
            <person name="Martens C."/>
            <person name="Maumus F."/>
            <person name="Otillar R.P."/>
            <person name="Rayko E."/>
            <person name="Salamov A."/>
            <person name="Vandepoele K."/>
            <person name="Beszteri B."/>
            <person name="Gruber A."/>
            <person name="Heijde M."/>
            <person name="Katinka M."/>
            <person name="Mock T."/>
            <person name="Valentin K."/>
            <person name="Verret F."/>
            <person name="Berges J.A."/>
            <person name="Brownlee C."/>
            <person name="Cadoret J.P."/>
            <person name="Chiovitti A."/>
            <person name="Choi C.J."/>
            <person name="Coesel S."/>
            <person name="De Martino A."/>
            <person name="Detter J.C."/>
            <person name="Durkin C."/>
            <person name="Falciatore A."/>
            <person name="Fournet J."/>
            <person name="Haruta M."/>
            <person name="Huysman M.J."/>
            <person name="Jenkins B.D."/>
            <person name="Jiroutova K."/>
            <person name="Jorgensen R.E."/>
            <person name="Joubert Y."/>
            <person name="Kaplan A."/>
            <person name="Kroger N."/>
            <person name="Kroth P.G."/>
            <person name="La Roche J."/>
            <person name="Lindquist E."/>
            <person name="Lommer M."/>
            <person name="Martin-Jezequel V."/>
            <person name="Lopez P.J."/>
            <person name="Lucas S."/>
            <person name="Mangogna M."/>
            <person name="McGinnis K."/>
            <person name="Medlin L.K."/>
            <person name="Montsant A."/>
            <person name="Oudot-Le Secq M.P."/>
            <person name="Napoli C."/>
            <person name="Obornik M."/>
            <person name="Parker M.S."/>
            <person name="Petit J.L."/>
            <person name="Porcel B.M."/>
            <person name="Poulsen N."/>
            <person name="Robison M."/>
            <person name="Rychlewski L."/>
            <person name="Rynearson T.A."/>
            <person name="Schmutz J."/>
            <person name="Shapiro H."/>
            <person name="Siaut M."/>
            <person name="Stanley M."/>
            <person name="Sussman M.R."/>
            <person name="Taylor A.R."/>
            <person name="Vardi A."/>
            <person name="von Dassow P."/>
            <person name="Vyverman W."/>
            <person name="Willis A."/>
            <person name="Wyrwicz L.S."/>
            <person name="Rokhsar D.S."/>
            <person name="Weissenbach J."/>
            <person name="Armbrust E.V."/>
            <person name="Green B.R."/>
            <person name="Van de Peer Y."/>
            <person name="Grigoriev I.V."/>
        </authorList>
    </citation>
    <scope>NUCLEOTIDE SEQUENCE [LARGE SCALE GENOMIC DNA]</scope>
    <source>
        <strain evidence="3 4">CCAP 1055/1</strain>
    </source>
</reference>
<dbReference type="RefSeq" id="XP_002183966.1">
    <property type="nucleotide sequence ID" value="XM_002183930.1"/>
</dbReference>
<feature type="chain" id="PRO_5002853114" description="DUF4209 domain-containing protein" evidence="1">
    <location>
        <begin position="19"/>
        <end position="802"/>
    </location>
</feature>
<reference evidence="4" key="2">
    <citation type="submission" date="2008-08" db="EMBL/GenBank/DDBJ databases">
        <authorList>
            <consortium name="Diatom Consortium"/>
            <person name="Grigoriev I."/>
            <person name="Grimwood J."/>
            <person name="Kuo A."/>
            <person name="Otillar R.P."/>
            <person name="Salamov A."/>
            <person name="Detter J.C."/>
            <person name="Lindquist E."/>
            <person name="Shapiro H."/>
            <person name="Lucas S."/>
            <person name="Glavina del Rio T."/>
            <person name="Pitluck S."/>
            <person name="Rokhsar D."/>
            <person name="Bowler C."/>
        </authorList>
    </citation>
    <scope>GENOME REANNOTATION</scope>
    <source>
        <strain evidence="4">CCAP 1055/1</strain>
    </source>
</reference>
<feature type="signal peptide" evidence="1">
    <location>
        <begin position="1"/>
        <end position="18"/>
    </location>
</feature>
<dbReference type="Pfam" id="PF13910">
    <property type="entry name" value="DUF4209"/>
    <property type="match status" value="1"/>
</dbReference>
<proteinExistence type="predicted"/>
<keyword evidence="1" id="KW-0732">Signal</keyword>
<dbReference type="PANTHER" id="PTHR31701:SF2">
    <property type="entry name" value="ENDOPLASMIC RETICULUM MEMBRANE-ASSOCIATED RNA DEGRADATION PROTEIN"/>
    <property type="match status" value="1"/>
</dbReference>
<protein>
    <recommendedName>
        <fullName evidence="2">DUF4209 domain-containing protein</fullName>
    </recommendedName>
</protein>
<dbReference type="PaxDb" id="2850-Phatr49233"/>
<sequence length="802" mass="88090">MNLLQHCVLGCMVCAIVAISIEHIKKMPFPLTSLSSCPIPSPCHSSKYFEFLHPSIAQLLSCEGSSASSIQLRIAVDPITRTIQWTDSDSMFSSPPNVEDLGPLARACEASLFRKDVVEEDNMMNLSSSQRSLLYLVEDSGDDPSTILFATLIALNQLEASIVRCVLDYNASSGAGAHSNAPPLQILLKKLNGAITGPLPCMLRQLLLPTGLNLRNVLWHGFVGALPTKAWLSLVIVLTVSLVKTCNLESMQRDKEAVNVALSRNSAIVQLRSFPTLEKVIERGENIAETLTTSCIPNTIPFTHMGLWRLCFDLLIRRQNPASLCVIMTILLEHTLRLRWCRVNNRPSDRLAQPNTFYVTLDGHGQRHQHDLVLHPYVLCSQSDQKGTALCNGLVDDVGGSLMALLTDVYTSSCGGPKLRAALAHGAWDGFLQNEIRAWKGTSRGDPAGLGEDHPEAATNEALWDIAMVLLAALEELAVPHGKQLLNYTPQFSFTATIVSSLQRAGNLLQDLQHTMQTNTTYLQFFHVSSSPLEFSVMSTSSKEVQQRSNEVLNKLAGNAAMWTVEDVFVEHGWNCRLSSLGATRALLDDIAIAASSFHTVLRDALEELDGDKQHRSRDRRRLLRIVASSEVALTVYRFAIFVALQSLDDALDTDGIEEPRRIHNLNATLRIRLSDEFLHGARDTSIAFAQQDELCAESLLRLDIFAVRQGSGYVCQYLNSSQAKQDGHVGLLPSRVAATQIDSHPVQWSRADSPLFNCGGQSCQTKVGTMNIALGGQRANIHVGRWNDCILCLSTGGNPGW</sequence>
<dbReference type="STRING" id="556484.B7G9X5"/>
<dbReference type="Proteomes" id="UP000000759">
    <property type="component" value="Chromosome 21"/>
</dbReference>
<dbReference type="InterPro" id="IPR025209">
    <property type="entry name" value="DUF4209"/>
</dbReference>
<dbReference type="InParanoid" id="B7G9X5"/>